<evidence type="ECO:0000313" key="3">
    <source>
        <dbReference type="Proteomes" id="UP000598820"/>
    </source>
</evidence>
<organism evidence="2 3">
    <name type="scientific">Spirosoma profusum</name>
    <dbReference type="NCBI Taxonomy" id="2771354"/>
    <lineage>
        <taxon>Bacteria</taxon>
        <taxon>Pseudomonadati</taxon>
        <taxon>Bacteroidota</taxon>
        <taxon>Cytophagia</taxon>
        <taxon>Cytophagales</taxon>
        <taxon>Cytophagaceae</taxon>
        <taxon>Spirosoma</taxon>
    </lineage>
</organism>
<protein>
    <submittedName>
        <fullName evidence="2">TIR domain-containing protein</fullName>
    </submittedName>
</protein>
<evidence type="ECO:0000313" key="2">
    <source>
        <dbReference type="EMBL" id="MBD2704686.1"/>
    </source>
</evidence>
<dbReference type="Proteomes" id="UP000598820">
    <property type="component" value="Unassembled WGS sequence"/>
</dbReference>
<dbReference type="SUPFAM" id="SSF52206">
    <property type="entry name" value="Hypothetical protein MTH538"/>
    <property type="match status" value="1"/>
</dbReference>
<feature type="domain" description="Thoeris protein ThsB TIR-like" evidence="1">
    <location>
        <begin position="11"/>
        <end position="111"/>
    </location>
</feature>
<dbReference type="RefSeq" id="WP_190891465.1">
    <property type="nucleotide sequence ID" value="NZ_JACWZY010000035.1"/>
</dbReference>
<gene>
    <name evidence="2" type="ORF">IC229_28885</name>
</gene>
<sequence>MLDSGKRRHVFISHHHKDDEHVDNVTNLLHKRGDDIRNSSWRQLKPENQQRLKQKRVSDEVIKRYLRRKISWSGTVVVLIGRYTHTRPWVDWEIEEANRQGKRIVGVYLRGGTEADVPESLKDHASAIVNWNTNSIQNAIDGENVFQTPDGYLRPAPYAMNSSTC</sequence>
<keyword evidence="3" id="KW-1185">Reference proteome</keyword>
<dbReference type="AlphaFoldDB" id="A0A927AUK5"/>
<accession>A0A927AUK5</accession>
<reference evidence="2" key="1">
    <citation type="submission" date="2020-09" db="EMBL/GenBank/DDBJ databases">
        <authorList>
            <person name="Kim M.K."/>
        </authorList>
    </citation>
    <scope>NUCLEOTIDE SEQUENCE</scope>
    <source>
        <strain evidence="2">BT702</strain>
    </source>
</reference>
<dbReference type="Pfam" id="PF08937">
    <property type="entry name" value="ThsB_TIR"/>
    <property type="match status" value="1"/>
</dbReference>
<name>A0A927AUK5_9BACT</name>
<comment type="caution">
    <text evidence="2">The sequence shown here is derived from an EMBL/GenBank/DDBJ whole genome shotgun (WGS) entry which is preliminary data.</text>
</comment>
<dbReference type="EMBL" id="JACWZY010000035">
    <property type="protein sequence ID" value="MBD2704686.1"/>
    <property type="molecule type" value="Genomic_DNA"/>
</dbReference>
<dbReference type="Gene3D" id="3.40.50.9200">
    <property type="entry name" value="Hypothetical protein MTH538"/>
    <property type="match status" value="1"/>
</dbReference>
<dbReference type="InterPro" id="IPR015032">
    <property type="entry name" value="ThsB__TIR-like_domain"/>
</dbReference>
<proteinExistence type="predicted"/>
<dbReference type="InterPro" id="IPR036490">
    <property type="entry name" value="ThsB_TIR-like_sf"/>
</dbReference>
<evidence type="ECO:0000259" key="1">
    <source>
        <dbReference type="Pfam" id="PF08937"/>
    </source>
</evidence>